<comment type="similarity">
    <text evidence="2">Belongs to the MCM10 family.</text>
</comment>
<dbReference type="Proteomes" id="UP000019384">
    <property type="component" value="Unassembled WGS sequence"/>
</dbReference>
<evidence type="ECO:0000313" key="11">
    <source>
        <dbReference type="Proteomes" id="UP000019384"/>
    </source>
</evidence>
<feature type="domain" description="Zinc finger Mcm10/DnaG-type" evidence="8">
    <location>
        <begin position="310"/>
        <end position="355"/>
    </location>
</feature>
<sequence>MDGASGLNLLMSEYFSGDPREIVSADEFDAFNSDESADEREILKMEAALKQKRELLMKKKMEKIAVPEDTRVMVPGSPKKNKIEQRPASTAYFEERKAEEALKERIRQDSLQRQQSKASSFADRFIQNKNIKIKETQKQKEIMISRVYSFSPGQSLESVTETVDERETYSGINISKRYVKASGVDEAMKGKKIMRVDKLLAEVCPPDYVQPSYPNWVLLGIVISKAEAKNTSDNKSRYVTIHISNFKQKVALVLMGKAVEKYFKLRMGDVIAVLNPTVWPWKEKSITSGEVKSGFSVSLKEDYDSILEIGKARDFAFCSAKSRDGVQCKTAIDTSRTDVCDFHRERVLKKTTARRMEFNTTSGVLPPKMNGQTQHMYMSTSKKNGGLKGQLIGDSFLTGTTSRVVSASDDPNSAFYRENYQSSSLISDAKRDLRIAQAKKKERELQRKLMDMTGGHSLRDENLETTEERQLKVKAKNVAYPSTALNKIGFNPTRRVFDSRKSNKGKPESNIVYELKKEISTTKVLTPTEDAVLKRKQSWKQRMADLKRSKQPIVKAPVKEVFSSDDSDLEIEPPVDPTQLAQYIKITGS</sequence>
<dbReference type="RefSeq" id="XP_022460226.1">
    <property type="nucleotide sequence ID" value="XM_022600929.1"/>
</dbReference>
<evidence type="ECO:0000259" key="9">
    <source>
        <dbReference type="Pfam" id="PF22379"/>
    </source>
</evidence>
<dbReference type="Gene3D" id="2.40.50.140">
    <property type="entry name" value="Nucleic acid-binding proteins"/>
    <property type="match status" value="1"/>
</dbReference>
<name>W6MNM6_9ASCO</name>
<dbReference type="SUPFAM" id="SSF50249">
    <property type="entry name" value="Nucleic acid-binding proteins"/>
    <property type="match status" value="1"/>
</dbReference>
<keyword evidence="6" id="KW-0862">Zinc</keyword>
<dbReference type="Pfam" id="PF22379">
    <property type="entry name" value="OB_MCM10"/>
    <property type="match status" value="1"/>
</dbReference>
<evidence type="ECO:0000256" key="2">
    <source>
        <dbReference type="ARBA" id="ARBA00009679"/>
    </source>
</evidence>
<keyword evidence="4" id="KW-0479">Metal-binding</keyword>
<dbReference type="InterPro" id="IPR040184">
    <property type="entry name" value="Mcm10"/>
</dbReference>
<dbReference type="InterPro" id="IPR012340">
    <property type="entry name" value="NA-bd_OB-fold"/>
</dbReference>
<dbReference type="OrthoDB" id="273123at2759"/>
<dbReference type="AlphaFoldDB" id="W6MNM6"/>
<dbReference type="InterPro" id="IPR055065">
    <property type="entry name" value="OB_MCM10"/>
</dbReference>
<proteinExistence type="inferred from homology"/>
<keyword evidence="11" id="KW-1185">Reference proteome</keyword>
<reference evidence="10" key="1">
    <citation type="submission" date="2013-12" db="EMBL/GenBank/DDBJ databases">
        <authorList>
            <person name="Genoscope - CEA"/>
        </authorList>
    </citation>
    <scope>NUCLEOTIDE SEQUENCE</scope>
    <source>
        <strain evidence="10">CBS 1993</strain>
    </source>
</reference>
<reference evidence="10" key="2">
    <citation type="submission" date="2014-02" db="EMBL/GenBank/DDBJ databases">
        <title>Complete DNA sequence of /Kuraishia capsulata/ illustrates novel genomic features among budding yeasts (/Saccharomycotina/).</title>
        <authorList>
            <person name="Morales L."/>
            <person name="Noel B."/>
            <person name="Porcel B."/>
            <person name="Marcet-Houben M."/>
            <person name="Hullo M-F."/>
            <person name="Sacerdot C."/>
            <person name="Tekaia F."/>
            <person name="Leh-Louis V."/>
            <person name="Despons L."/>
            <person name="Khanna V."/>
            <person name="Aury J-M."/>
            <person name="Barbe V."/>
            <person name="Couloux A."/>
            <person name="Labadie K."/>
            <person name="Pelletier E."/>
            <person name="Souciet J-L."/>
            <person name="Boekhout T."/>
            <person name="Gabaldon T."/>
            <person name="Wincker P."/>
            <person name="Dujon B."/>
        </authorList>
    </citation>
    <scope>NUCLEOTIDE SEQUENCE</scope>
    <source>
        <strain evidence="10">CBS 1993</strain>
    </source>
</reference>
<dbReference type="InterPro" id="IPR015408">
    <property type="entry name" value="Znf_Mcm10/DnaG"/>
</dbReference>
<dbReference type="GO" id="GO:0006270">
    <property type="term" value="P:DNA replication initiation"/>
    <property type="evidence" value="ECO:0007669"/>
    <property type="project" value="InterPro"/>
</dbReference>
<dbReference type="PANTHER" id="PTHR13454:SF11">
    <property type="entry name" value="PROTEIN MCM10 HOMOLOG"/>
    <property type="match status" value="1"/>
</dbReference>
<evidence type="ECO:0000256" key="4">
    <source>
        <dbReference type="ARBA" id="ARBA00022723"/>
    </source>
</evidence>
<comment type="subcellular location">
    <subcellularLocation>
        <location evidence="1">Nucleus</location>
    </subcellularLocation>
</comment>
<feature type="domain" description="MCM10 OB-fold" evidence="9">
    <location>
        <begin position="169"/>
        <end position="284"/>
    </location>
</feature>
<dbReference type="PANTHER" id="PTHR13454">
    <property type="entry name" value="PROTEIN MCM10 HOMOLOG"/>
    <property type="match status" value="1"/>
</dbReference>
<evidence type="ECO:0000256" key="3">
    <source>
        <dbReference type="ARBA" id="ARBA00022705"/>
    </source>
</evidence>
<dbReference type="STRING" id="1382522.W6MNM6"/>
<evidence type="ECO:0000313" key="10">
    <source>
        <dbReference type="EMBL" id="CDK28236.1"/>
    </source>
</evidence>
<accession>W6MNM6</accession>
<dbReference type="HOGENOM" id="CLU_036499_0_0_1"/>
<evidence type="ECO:0000256" key="5">
    <source>
        <dbReference type="ARBA" id="ARBA00022771"/>
    </source>
</evidence>
<keyword evidence="5" id="KW-0863">Zinc-finger</keyword>
<keyword evidence="7" id="KW-0539">Nucleus</keyword>
<protein>
    <submittedName>
        <fullName evidence="10">Uncharacterized protein</fullName>
    </submittedName>
</protein>
<dbReference type="GO" id="GO:0008270">
    <property type="term" value="F:zinc ion binding"/>
    <property type="evidence" value="ECO:0007669"/>
    <property type="project" value="UniProtKB-KW"/>
</dbReference>
<dbReference type="GO" id="GO:0003697">
    <property type="term" value="F:single-stranded DNA binding"/>
    <property type="evidence" value="ECO:0007669"/>
    <property type="project" value="InterPro"/>
</dbReference>
<dbReference type="GO" id="GO:0003688">
    <property type="term" value="F:DNA replication origin binding"/>
    <property type="evidence" value="ECO:0007669"/>
    <property type="project" value="TreeGrafter"/>
</dbReference>
<evidence type="ECO:0000256" key="7">
    <source>
        <dbReference type="ARBA" id="ARBA00023242"/>
    </source>
</evidence>
<dbReference type="Pfam" id="PF09329">
    <property type="entry name" value="zf-primase"/>
    <property type="match status" value="1"/>
</dbReference>
<evidence type="ECO:0000256" key="6">
    <source>
        <dbReference type="ARBA" id="ARBA00022833"/>
    </source>
</evidence>
<organism evidence="10 11">
    <name type="scientific">Kuraishia capsulata CBS 1993</name>
    <dbReference type="NCBI Taxonomy" id="1382522"/>
    <lineage>
        <taxon>Eukaryota</taxon>
        <taxon>Fungi</taxon>
        <taxon>Dikarya</taxon>
        <taxon>Ascomycota</taxon>
        <taxon>Saccharomycotina</taxon>
        <taxon>Pichiomycetes</taxon>
        <taxon>Pichiales</taxon>
        <taxon>Pichiaceae</taxon>
        <taxon>Kuraishia</taxon>
    </lineage>
</organism>
<dbReference type="EMBL" id="HG793129">
    <property type="protein sequence ID" value="CDK28236.1"/>
    <property type="molecule type" value="Genomic_DNA"/>
</dbReference>
<dbReference type="GeneID" id="34521614"/>
<gene>
    <name evidence="10" type="ORF">KUCA_T00004218001</name>
</gene>
<evidence type="ECO:0000256" key="1">
    <source>
        <dbReference type="ARBA" id="ARBA00004123"/>
    </source>
</evidence>
<dbReference type="GO" id="GO:0043596">
    <property type="term" value="C:nuclear replication fork"/>
    <property type="evidence" value="ECO:0007669"/>
    <property type="project" value="TreeGrafter"/>
</dbReference>
<evidence type="ECO:0000259" key="8">
    <source>
        <dbReference type="Pfam" id="PF09329"/>
    </source>
</evidence>
<keyword evidence="3" id="KW-0235">DNA replication</keyword>